<dbReference type="FunFam" id="3.30.160.810:FF:000001">
    <property type="entry name" value="50S ribosomal protein L3"/>
    <property type="match status" value="1"/>
</dbReference>
<sequence>MPPKISIWRHLKIGSFFDFISPIKINNASQFSSSSRAAFGGVKMKRVSSSTSPTLLAASKAAALERRRVPQRVGTLAVKKEMTAVYLPNGQRIPCTILQLDRVQVVAPKTKKEHGYWACQVGLGWKAPKNITKPMLGHYEKFGVAPKKTIKEFRVKDENGILAPGTIINADHFVEGQYVDIWATCKGKGFAGGMKRHGWAGQPASHGNSLTHRAMGSAGQSQGGGSRVYPGKRMAGRMGGHSKTIQHRQVLKVDQELGVVLINGPIPGPKGGIVSIQDTIHRPSPVVPEPHIVVSM</sequence>
<evidence type="ECO:0000256" key="4">
    <source>
        <dbReference type="ARBA" id="ARBA00035209"/>
    </source>
</evidence>
<reference evidence="5 6" key="1">
    <citation type="journal article" date="2018" name="Nat. Ecol. Evol.">
        <title>Pezizomycetes genomes reveal the molecular basis of ectomycorrhizal truffle lifestyle.</title>
        <authorList>
            <person name="Murat C."/>
            <person name="Payen T."/>
            <person name="Noel B."/>
            <person name="Kuo A."/>
            <person name="Morin E."/>
            <person name="Chen J."/>
            <person name="Kohler A."/>
            <person name="Krizsan K."/>
            <person name="Balestrini R."/>
            <person name="Da Silva C."/>
            <person name="Montanini B."/>
            <person name="Hainaut M."/>
            <person name="Levati E."/>
            <person name="Barry K.W."/>
            <person name="Belfiori B."/>
            <person name="Cichocki N."/>
            <person name="Clum A."/>
            <person name="Dockter R.B."/>
            <person name="Fauchery L."/>
            <person name="Guy J."/>
            <person name="Iotti M."/>
            <person name="Le Tacon F."/>
            <person name="Lindquist E.A."/>
            <person name="Lipzen A."/>
            <person name="Malagnac F."/>
            <person name="Mello A."/>
            <person name="Molinier V."/>
            <person name="Miyauchi S."/>
            <person name="Poulain J."/>
            <person name="Riccioni C."/>
            <person name="Rubini A."/>
            <person name="Sitrit Y."/>
            <person name="Splivallo R."/>
            <person name="Traeger S."/>
            <person name="Wang M."/>
            <person name="Zifcakova L."/>
            <person name="Wipf D."/>
            <person name="Zambonelli A."/>
            <person name="Paolocci F."/>
            <person name="Nowrousian M."/>
            <person name="Ottonello S."/>
            <person name="Baldrian P."/>
            <person name="Spatafora J.W."/>
            <person name="Henrissat B."/>
            <person name="Nagy L.G."/>
            <person name="Aury J.M."/>
            <person name="Wincker P."/>
            <person name="Grigoriev I.V."/>
            <person name="Bonfante P."/>
            <person name="Martin F.M."/>
        </authorList>
    </citation>
    <scope>NUCLEOTIDE SEQUENCE [LARGE SCALE GENOMIC DNA]</scope>
    <source>
        <strain evidence="5 6">CCBAS932</strain>
    </source>
</reference>
<evidence type="ECO:0000256" key="3">
    <source>
        <dbReference type="ARBA" id="ARBA00023274"/>
    </source>
</evidence>
<dbReference type="AlphaFoldDB" id="A0A3N4KZ03"/>
<dbReference type="EMBL" id="ML119117">
    <property type="protein sequence ID" value="RPB14482.1"/>
    <property type="molecule type" value="Genomic_DNA"/>
</dbReference>
<keyword evidence="6" id="KW-1185">Reference proteome</keyword>
<dbReference type="NCBIfam" id="TIGR03625">
    <property type="entry name" value="L3_bact"/>
    <property type="match status" value="1"/>
</dbReference>
<accession>A0A3N4KZ03</accession>
<dbReference type="FunCoup" id="A0A3N4KZ03">
    <property type="interactions" value="840"/>
</dbReference>
<evidence type="ECO:0000313" key="5">
    <source>
        <dbReference type="EMBL" id="RPB14482.1"/>
    </source>
</evidence>
<dbReference type="InterPro" id="IPR019927">
    <property type="entry name" value="Ribosomal_uL3_bac/org-type"/>
</dbReference>
<dbReference type="InterPro" id="IPR000597">
    <property type="entry name" value="Ribosomal_uL3"/>
</dbReference>
<evidence type="ECO:0000313" key="6">
    <source>
        <dbReference type="Proteomes" id="UP000277580"/>
    </source>
</evidence>
<evidence type="ECO:0000256" key="1">
    <source>
        <dbReference type="ARBA" id="ARBA00006540"/>
    </source>
</evidence>
<dbReference type="GO" id="GO:0005762">
    <property type="term" value="C:mitochondrial large ribosomal subunit"/>
    <property type="evidence" value="ECO:0007669"/>
    <property type="project" value="TreeGrafter"/>
</dbReference>
<dbReference type="OrthoDB" id="274683at2759"/>
<dbReference type="STRING" id="1392247.A0A3N4KZ03"/>
<dbReference type="PANTHER" id="PTHR11229:SF8">
    <property type="entry name" value="LARGE RIBOSOMAL SUBUNIT PROTEIN UL3M"/>
    <property type="match status" value="1"/>
</dbReference>
<dbReference type="FunFam" id="2.40.30.10:FF:000004">
    <property type="entry name" value="50S ribosomal protein L3"/>
    <property type="match status" value="1"/>
</dbReference>
<dbReference type="SUPFAM" id="SSF50447">
    <property type="entry name" value="Translation proteins"/>
    <property type="match status" value="1"/>
</dbReference>
<proteinExistence type="inferred from homology"/>
<dbReference type="Pfam" id="PF00297">
    <property type="entry name" value="Ribosomal_L3"/>
    <property type="match status" value="1"/>
</dbReference>
<comment type="similarity">
    <text evidence="1">Belongs to the universal ribosomal protein uL3 family.</text>
</comment>
<keyword evidence="2" id="KW-0689">Ribosomal protein</keyword>
<dbReference type="InterPro" id="IPR009000">
    <property type="entry name" value="Transl_B-barrel_sf"/>
</dbReference>
<dbReference type="Gene3D" id="3.30.160.810">
    <property type="match status" value="1"/>
</dbReference>
<evidence type="ECO:0000256" key="2">
    <source>
        <dbReference type="ARBA" id="ARBA00022980"/>
    </source>
</evidence>
<keyword evidence="3" id="KW-0687">Ribonucleoprotein</keyword>
<dbReference type="GO" id="GO:0006412">
    <property type="term" value="P:translation"/>
    <property type="evidence" value="ECO:0007669"/>
    <property type="project" value="InterPro"/>
</dbReference>
<organism evidence="5 6">
    <name type="scientific">Morchella conica CCBAS932</name>
    <dbReference type="NCBI Taxonomy" id="1392247"/>
    <lineage>
        <taxon>Eukaryota</taxon>
        <taxon>Fungi</taxon>
        <taxon>Dikarya</taxon>
        <taxon>Ascomycota</taxon>
        <taxon>Pezizomycotina</taxon>
        <taxon>Pezizomycetes</taxon>
        <taxon>Pezizales</taxon>
        <taxon>Morchellaceae</taxon>
        <taxon>Morchella</taxon>
    </lineage>
</organism>
<dbReference type="Gene3D" id="2.40.30.10">
    <property type="entry name" value="Translation factors"/>
    <property type="match status" value="1"/>
</dbReference>
<name>A0A3N4KZ03_9PEZI</name>
<dbReference type="GO" id="GO:0003735">
    <property type="term" value="F:structural constituent of ribosome"/>
    <property type="evidence" value="ECO:0007669"/>
    <property type="project" value="InterPro"/>
</dbReference>
<dbReference type="Proteomes" id="UP000277580">
    <property type="component" value="Unassembled WGS sequence"/>
</dbReference>
<gene>
    <name evidence="5" type="ORF">P167DRAFT_533896</name>
</gene>
<protein>
    <recommendedName>
        <fullName evidence="4">Large ribosomal subunit protein uL3m</fullName>
    </recommendedName>
</protein>
<dbReference type="InParanoid" id="A0A3N4KZ03"/>
<dbReference type="PANTHER" id="PTHR11229">
    <property type="entry name" value="50S RIBOSOMAL PROTEIN L3"/>
    <property type="match status" value="1"/>
</dbReference>